<gene>
    <name evidence="2" type="primary">LOC107429032</name>
</gene>
<dbReference type="InParanoid" id="A0A6P4B8N6"/>
<dbReference type="Pfam" id="PF04398">
    <property type="entry name" value="DUF538"/>
    <property type="match status" value="1"/>
</dbReference>
<dbReference type="AlphaFoldDB" id="A0A6P4B8N6"/>
<dbReference type="GeneID" id="107429032"/>
<dbReference type="FunCoup" id="A0A6P4B8N6">
    <property type="interactions" value="1018"/>
</dbReference>
<dbReference type="SUPFAM" id="SSF141562">
    <property type="entry name" value="At5g01610-like"/>
    <property type="match status" value="1"/>
</dbReference>
<dbReference type="PANTHER" id="PTHR31676">
    <property type="entry name" value="T31J12.3 PROTEIN-RELATED"/>
    <property type="match status" value="1"/>
</dbReference>
<sequence>MEKALTKVSSLKVGIGSSWISKKAKEEFSNISEDINTFSNTVEEKAKWIFNKLKGKPVKGLPDLLREYNLPPGLFPHNITCYEFDETKAKLVVYLSSPCEVSFKDSSVIRYATRVKAILLRGKLTGIEGMKTKVLVWVKVTCVAVESSKSDKVWFTAGVKKSRPKDAYITPRDSVRVEEF</sequence>
<dbReference type="InterPro" id="IPR007493">
    <property type="entry name" value="DUF538"/>
</dbReference>
<evidence type="ECO:0000313" key="2">
    <source>
        <dbReference type="RefSeq" id="XP_015895144.2"/>
    </source>
</evidence>
<accession>A0A6P4B8N6</accession>
<dbReference type="KEGG" id="zju:107429032"/>
<organism evidence="1 2">
    <name type="scientific">Ziziphus jujuba</name>
    <name type="common">Chinese jujube</name>
    <name type="synonym">Ziziphus sativa</name>
    <dbReference type="NCBI Taxonomy" id="326968"/>
    <lineage>
        <taxon>Eukaryota</taxon>
        <taxon>Viridiplantae</taxon>
        <taxon>Streptophyta</taxon>
        <taxon>Embryophyta</taxon>
        <taxon>Tracheophyta</taxon>
        <taxon>Spermatophyta</taxon>
        <taxon>Magnoliopsida</taxon>
        <taxon>eudicotyledons</taxon>
        <taxon>Gunneridae</taxon>
        <taxon>Pentapetalae</taxon>
        <taxon>rosids</taxon>
        <taxon>fabids</taxon>
        <taxon>Rosales</taxon>
        <taxon>Rhamnaceae</taxon>
        <taxon>Paliureae</taxon>
        <taxon>Ziziphus</taxon>
    </lineage>
</organism>
<dbReference type="InterPro" id="IPR036758">
    <property type="entry name" value="At5g01610-like"/>
</dbReference>
<dbReference type="Proteomes" id="UP001652623">
    <property type="component" value="Chromosome 12"/>
</dbReference>
<proteinExistence type="predicted"/>
<dbReference type="RefSeq" id="XP_015895144.2">
    <property type="nucleotide sequence ID" value="XM_016039658.4"/>
</dbReference>
<reference evidence="2" key="1">
    <citation type="submission" date="2025-08" db="UniProtKB">
        <authorList>
            <consortium name="RefSeq"/>
        </authorList>
    </citation>
    <scope>IDENTIFICATION</scope>
    <source>
        <tissue evidence="2">Seedling</tissue>
    </source>
</reference>
<name>A0A6P4B8N6_ZIZJJ</name>
<dbReference type="Gene3D" id="2.30.240.10">
    <property type="entry name" value="At5g01610-like"/>
    <property type="match status" value="1"/>
</dbReference>
<evidence type="ECO:0000313" key="1">
    <source>
        <dbReference type="Proteomes" id="UP001652623"/>
    </source>
</evidence>
<protein>
    <submittedName>
        <fullName evidence="2">Uncharacterized protein At5g01610</fullName>
    </submittedName>
</protein>
<keyword evidence="1" id="KW-1185">Reference proteome</keyword>
<dbReference type="PANTHER" id="PTHR31676:SF0">
    <property type="entry name" value="OS03G0210500 PROTEIN"/>
    <property type="match status" value="1"/>
</dbReference>